<comment type="similarity">
    <text evidence="1">Belongs to the small GTPase superfamily. Arf family.</text>
</comment>
<proteinExistence type="inferred from homology"/>
<keyword evidence="8" id="KW-1185">Reference proteome</keyword>
<evidence type="ECO:0000256" key="1">
    <source>
        <dbReference type="ARBA" id="ARBA00010290"/>
    </source>
</evidence>
<evidence type="ECO:0000256" key="6">
    <source>
        <dbReference type="ARBA" id="ARBA00023134"/>
    </source>
</evidence>
<organism evidence="7 8">
    <name type="scientific">Linum tenue</name>
    <dbReference type="NCBI Taxonomy" id="586396"/>
    <lineage>
        <taxon>Eukaryota</taxon>
        <taxon>Viridiplantae</taxon>
        <taxon>Streptophyta</taxon>
        <taxon>Embryophyta</taxon>
        <taxon>Tracheophyta</taxon>
        <taxon>Spermatophyta</taxon>
        <taxon>Magnoliopsida</taxon>
        <taxon>eudicotyledons</taxon>
        <taxon>Gunneridae</taxon>
        <taxon>Pentapetalae</taxon>
        <taxon>rosids</taxon>
        <taxon>fabids</taxon>
        <taxon>Malpighiales</taxon>
        <taxon>Linaceae</taxon>
        <taxon>Linum</taxon>
    </lineage>
</organism>
<dbReference type="Proteomes" id="UP001154282">
    <property type="component" value="Unassembled WGS sequence"/>
</dbReference>
<keyword evidence="2" id="KW-0519">Myristate</keyword>
<dbReference type="SUPFAM" id="SSF52540">
    <property type="entry name" value="P-loop containing nucleoside triphosphate hydrolases"/>
    <property type="match status" value="1"/>
</dbReference>
<evidence type="ECO:0000313" key="7">
    <source>
        <dbReference type="EMBL" id="CAI0551853.1"/>
    </source>
</evidence>
<gene>
    <name evidence="7" type="ORF">LITE_LOCUS46153</name>
</gene>
<evidence type="ECO:0000256" key="2">
    <source>
        <dbReference type="ARBA" id="ARBA00022707"/>
    </source>
</evidence>
<keyword evidence="3" id="KW-0547">Nucleotide-binding</keyword>
<dbReference type="PANTHER" id="PTHR11711">
    <property type="entry name" value="ADP RIBOSYLATION FACTOR-RELATED"/>
    <property type="match status" value="1"/>
</dbReference>
<comment type="caution">
    <text evidence="7">The sequence shown here is derived from an EMBL/GenBank/DDBJ whole genome shotgun (WGS) entry which is preliminary data.</text>
</comment>
<keyword evidence="2" id="KW-0449">Lipoprotein</keyword>
<keyword evidence="4" id="KW-0931">ER-Golgi transport</keyword>
<keyword evidence="6" id="KW-0342">GTP-binding</keyword>
<dbReference type="Gene3D" id="3.40.50.300">
    <property type="entry name" value="P-loop containing nucleotide triphosphate hydrolases"/>
    <property type="match status" value="1"/>
</dbReference>
<evidence type="ECO:0000256" key="4">
    <source>
        <dbReference type="ARBA" id="ARBA00022892"/>
    </source>
</evidence>
<dbReference type="InterPro" id="IPR006689">
    <property type="entry name" value="Small_GTPase_ARF/SAR"/>
</dbReference>
<protein>
    <submittedName>
        <fullName evidence="7">Uncharacterized protein</fullName>
    </submittedName>
</protein>
<dbReference type="Pfam" id="PF00025">
    <property type="entry name" value="Arf"/>
    <property type="match status" value="1"/>
</dbReference>
<dbReference type="GO" id="GO:0003924">
    <property type="term" value="F:GTPase activity"/>
    <property type="evidence" value="ECO:0007669"/>
    <property type="project" value="InterPro"/>
</dbReference>
<evidence type="ECO:0000256" key="5">
    <source>
        <dbReference type="ARBA" id="ARBA00022927"/>
    </source>
</evidence>
<sequence>MWFVNEVCSCCQQIRPLWRHYFQNTQGLIFVVDSNDRDRVAEARDELHRMLNEDELRDVVLLVCTSRALVLHLVKGFTRGWIGCPITLRTRYYTTLSIDVRILVNCL</sequence>
<dbReference type="InterPro" id="IPR024156">
    <property type="entry name" value="Small_GTPase_ARF"/>
</dbReference>
<keyword evidence="5" id="KW-0813">Transport</keyword>
<dbReference type="EMBL" id="CAMGYJ010000010">
    <property type="protein sequence ID" value="CAI0551853.1"/>
    <property type="molecule type" value="Genomic_DNA"/>
</dbReference>
<dbReference type="GO" id="GO:0016192">
    <property type="term" value="P:vesicle-mediated transport"/>
    <property type="evidence" value="ECO:0007669"/>
    <property type="project" value="UniProtKB-KW"/>
</dbReference>
<dbReference type="AlphaFoldDB" id="A0AAV0R677"/>
<accession>A0AAV0R677</accession>
<keyword evidence="5" id="KW-0653">Protein transport</keyword>
<evidence type="ECO:0000313" key="8">
    <source>
        <dbReference type="Proteomes" id="UP001154282"/>
    </source>
</evidence>
<name>A0AAV0R677_9ROSI</name>
<dbReference type="InterPro" id="IPR027417">
    <property type="entry name" value="P-loop_NTPase"/>
</dbReference>
<dbReference type="GO" id="GO:0005525">
    <property type="term" value="F:GTP binding"/>
    <property type="evidence" value="ECO:0007669"/>
    <property type="project" value="UniProtKB-KW"/>
</dbReference>
<evidence type="ECO:0000256" key="3">
    <source>
        <dbReference type="ARBA" id="ARBA00022741"/>
    </source>
</evidence>
<dbReference type="GO" id="GO:0015031">
    <property type="term" value="P:protein transport"/>
    <property type="evidence" value="ECO:0007669"/>
    <property type="project" value="UniProtKB-KW"/>
</dbReference>
<reference evidence="7" key="1">
    <citation type="submission" date="2022-08" db="EMBL/GenBank/DDBJ databases">
        <authorList>
            <person name="Gutierrez-Valencia J."/>
        </authorList>
    </citation>
    <scope>NUCLEOTIDE SEQUENCE</scope>
</reference>